<sequence>MYQGKGLGSILAQRIFDHLIQDNKKFKVTCEYLQKYVQNSSNSKYKANIIN</sequence>
<dbReference type="Pfam" id="PF14542">
    <property type="entry name" value="Acetyltransf_CG"/>
    <property type="match status" value="1"/>
</dbReference>
<evidence type="ECO:0000256" key="3">
    <source>
        <dbReference type="ARBA" id="ARBA00031876"/>
    </source>
</evidence>
<dbReference type="Gene3D" id="3.40.630.30">
    <property type="match status" value="1"/>
</dbReference>
<evidence type="ECO:0000256" key="2">
    <source>
        <dbReference type="ARBA" id="ARBA00020243"/>
    </source>
</evidence>
<name>A0AAV8VA68_9CUCU</name>
<evidence type="ECO:0000313" key="6">
    <source>
        <dbReference type="Proteomes" id="UP001159042"/>
    </source>
</evidence>
<evidence type="ECO:0000256" key="1">
    <source>
        <dbReference type="ARBA" id="ARBA00006233"/>
    </source>
</evidence>
<dbReference type="InterPro" id="IPR031165">
    <property type="entry name" value="GNAT_YJDJ"/>
</dbReference>
<dbReference type="AlphaFoldDB" id="A0AAV8VA68"/>
<comment type="similarity">
    <text evidence="1">Belongs to the NATD1 family.</text>
</comment>
<evidence type="ECO:0000313" key="5">
    <source>
        <dbReference type="EMBL" id="KAJ8911170.1"/>
    </source>
</evidence>
<dbReference type="SUPFAM" id="SSF55729">
    <property type="entry name" value="Acyl-CoA N-acyltransferases (Nat)"/>
    <property type="match status" value="1"/>
</dbReference>
<accession>A0AAV8VA68</accession>
<gene>
    <name evidence="5" type="ORF">NQ315_013025</name>
</gene>
<comment type="caution">
    <text evidence="5">The sequence shown here is derived from an EMBL/GenBank/DDBJ whole genome shotgun (WGS) entry which is preliminary data.</text>
</comment>
<dbReference type="InterPro" id="IPR016181">
    <property type="entry name" value="Acyl_CoA_acyltransferase"/>
</dbReference>
<dbReference type="PROSITE" id="PS51729">
    <property type="entry name" value="GNAT_YJDJ"/>
    <property type="match status" value="1"/>
</dbReference>
<dbReference type="Proteomes" id="UP001159042">
    <property type="component" value="Unassembled WGS sequence"/>
</dbReference>
<organism evidence="5 6">
    <name type="scientific">Exocentrus adspersus</name>
    <dbReference type="NCBI Taxonomy" id="1586481"/>
    <lineage>
        <taxon>Eukaryota</taxon>
        <taxon>Metazoa</taxon>
        <taxon>Ecdysozoa</taxon>
        <taxon>Arthropoda</taxon>
        <taxon>Hexapoda</taxon>
        <taxon>Insecta</taxon>
        <taxon>Pterygota</taxon>
        <taxon>Neoptera</taxon>
        <taxon>Endopterygota</taxon>
        <taxon>Coleoptera</taxon>
        <taxon>Polyphaga</taxon>
        <taxon>Cucujiformia</taxon>
        <taxon>Chrysomeloidea</taxon>
        <taxon>Cerambycidae</taxon>
        <taxon>Lamiinae</taxon>
        <taxon>Acanthocinini</taxon>
        <taxon>Exocentrus</taxon>
    </lineage>
</organism>
<proteinExistence type="inferred from homology"/>
<protein>
    <recommendedName>
        <fullName evidence="2">Protein NATD1</fullName>
    </recommendedName>
    <alternativeName>
        <fullName evidence="3">N-acetyltransferase domain-containing protein 1</fullName>
    </alternativeName>
</protein>
<feature type="domain" description="N-acetyltransferase" evidence="4">
    <location>
        <begin position="1"/>
        <end position="50"/>
    </location>
</feature>
<keyword evidence="6" id="KW-1185">Reference proteome</keyword>
<dbReference type="EMBL" id="JANEYG010000212">
    <property type="protein sequence ID" value="KAJ8911170.1"/>
    <property type="molecule type" value="Genomic_DNA"/>
</dbReference>
<reference evidence="5 6" key="1">
    <citation type="journal article" date="2023" name="Insect Mol. Biol.">
        <title>Genome sequencing provides insights into the evolution of gene families encoding plant cell wall-degrading enzymes in longhorned beetles.</title>
        <authorList>
            <person name="Shin N.R."/>
            <person name="Okamura Y."/>
            <person name="Kirsch R."/>
            <person name="Pauchet Y."/>
        </authorList>
    </citation>
    <scope>NUCLEOTIDE SEQUENCE [LARGE SCALE GENOMIC DNA]</scope>
    <source>
        <strain evidence="5">EAD_L_NR</strain>
    </source>
</reference>
<evidence type="ECO:0000259" key="4">
    <source>
        <dbReference type="PROSITE" id="PS51729"/>
    </source>
</evidence>